<organism evidence="1 2">
    <name type="scientific">Mucilaginibacter lappiensis</name>
    <dbReference type="NCBI Taxonomy" id="354630"/>
    <lineage>
        <taxon>Bacteria</taxon>
        <taxon>Pseudomonadati</taxon>
        <taxon>Bacteroidota</taxon>
        <taxon>Sphingobacteriia</taxon>
        <taxon>Sphingobacteriales</taxon>
        <taxon>Sphingobacteriaceae</taxon>
        <taxon>Mucilaginibacter</taxon>
    </lineage>
</organism>
<name>A0A841JCM8_9SPHI</name>
<dbReference type="EMBL" id="JACHCA010000001">
    <property type="protein sequence ID" value="MBB6126358.1"/>
    <property type="molecule type" value="Genomic_DNA"/>
</dbReference>
<evidence type="ECO:0000313" key="2">
    <source>
        <dbReference type="Proteomes" id="UP000548326"/>
    </source>
</evidence>
<proteinExistence type="predicted"/>
<dbReference type="AlphaFoldDB" id="A0A841JCM8"/>
<dbReference type="RefSeq" id="WP_183585369.1">
    <property type="nucleotide sequence ID" value="NZ_JACHCA010000001.1"/>
</dbReference>
<dbReference type="Proteomes" id="UP000548326">
    <property type="component" value="Unassembled WGS sequence"/>
</dbReference>
<evidence type="ECO:0000313" key="1">
    <source>
        <dbReference type="EMBL" id="MBB6126358.1"/>
    </source>
</evidence>
<accession>A0A841JCM8</accession>
<protein>
    <submittedName>
        <fullName evidence="1">Cytoskeletal protein CcmA (Bactofilin family)</fullName>
    </submittedName>
</protein>
<comment type="caution">
    <text evidence="1">The sequence shown here is derived from an EMBL/GenBank/DDBJ whole genome shotgun (WGS) entry which is preliminary data.</text>
</comment>
<gene>
    <name evidence="1" type="ORF">HDF22_000459</name>
</gene>
<reference evidence="1 2" key="1">
    <citation type="submission" date="2020-08" db="EMBL/GenBank/DDBJ databases">
        <title>Genomic Encyclopedia of Type Strains, Phase IV (KMG-V): Genome sequencing to study the core and pangenomes of soil and plant-associated prokaryotes.</title>
        <authorList>
            <person name="Whitman W."/>
        </authorList>
    </citation>
    <scope>NUCLEOTIDE SEQUENCE [LARGE SCALE GENOMIC DNA]</scope>
    <source>
        <strain evidence="1 2">MP601</strain>
    </source>
</reference>
<sequence length="404" mass="45067">MLCSALIVAAYLYQSAYQAKYRADLLQNNLNSGINILLTSTDSAYRMERAVRLFPEDDLDSVSLRRSAWGAIDIGIVKAFAQQDTIYKVFSIANALDSAKWGALYLIDEDRPLSLSGQTTIRGDAYIPKAGVKTAYVDNQSYTGDKQLIQGKQHDSEKKLPPLTPKRLQFIRQLCQQAPEHNSTWLKNRSIDRSFRYPTTTINLGKRVTTLQNISLSGNIVIHSDTTLIIDSSALLDQVIVFAKAILVKSGFHGNGQLFAKDSISVERDCLFSYPSYLGLLRDTAAIIGFPEKISLGENTRFTGFIFTYEKAQNPLKPLIILSKNSKVSGQIYSQGILSIKAGTDMTGNIMTSRFLYQNDMTAYENYLINTTIDAGALSRYYLTSDLSPISGQQKKILQWLEVK</sequence>